<reference evidence="4" key="1">
    <citation type="submission" date="2007-06" db="EMBL/GenBank/DDBJ databases">
        <title>Full length cDNA sequences from Sitka Spruce (Picea sitchensis).</title>
        <authorList>
            <person name="Ralph S.G."/>
            <person name="Chun H.E."/>
            <person name="Liao N."/>
            <person name="Ali J."/>
            <person name="Reid K."/>
            <person name="Kolosova N."/>
            <person name="Cooper N."/>
            <person name="Cullis C."/>
            <person name="Jancsik S."/>
            <person name="Moore R."/>
            <person name="Mayo M."/>
            <person name="Wagner S."/>
            <person name="Holt R.A."/>
            <person name="Jones S.J.M."/>
            <person name="Marra M.A."/>
            <person name="Ritland C.E."/>
            <person name="Ritland K."/>
            <person name="Bohlmann J."/>
        </authorList>
    </citation>
    <scope>NUCLEOTIDE SEQUENCE</scope>
    <source>
        <tissue evidence="4">Bark</tissue>
    </source>
</reference>
<dbReference type="InterPro" id="IPR013761">
    <property type="entry name" value="SAM/pointed_sf"/>
</dbReference>
<feature type="compositionally biased region" description="Polar residues" evidence="2">
    <location>
        <begin position="180"/>
        <end position="203"/>
    </location>
</feature>
<proteinExistence type="evidence at transcript level"/>
<dbReference type="Gene3D" id="1.10.150.50">
    <property type="entry name" value="Transcription Factor, Ets-1"/>
    <property type="match status" value="1"/>
</dbReference>
<dbReference type="AlphaFoldDB" id="B8LRD2"/>
<organism evidence="4">
    <name type="scientific">Picea sitchensis</name>
    <name type="common">Sitka spruce</name>
    <name type="synonym">Pinus sitchensis</name>
    <dbReference type="NCBI Taxonomy" id="3332"/>
    <lineage>
        <taxon>Eukaryota</taxon>
        <taxon>Viridiplantae</taxon>
        <taxon>Streptophyta</taxon>
        <taxon>Embryophyta</taxon>
        <taxon>Tracheophyta</taxon>
        <taxon>Spermatophyta</taxon>
        <taxon>Pinopsida</taxon>
        <taxon>Pinidae</taxon>
        <taxon>Conifers I</taxon>
        <taxon>Pinales</taxon>
        <taxon>Pinaceae</taxon>
        <taxon>Picea</taxon>
    </lineage>
</organism>
<dbReference type="InterPro" id="IPR001660">
    <property type="entry name" value="SAM"/>
</dbReference>
<evidence type="ECO:0000256" key="2">
    <source>
        <dbReference type="SAM" id="MobiDB-lite"/>
    </source>
</evidence>
<dbReference type="PANTHER" id="PTHR10627">
    <property type="entry name" value="SCP160"/>
    <property type="match status" value="1"/>
</dbReference>
<keyword evidence="1" id="KW-0677">Repeat</keyword>
<dbReference type="PANTHER" id="PTHR10627:SF74">
    <property type="entry name" value="OS08G0526500 PROTEIN"/>
    <property type="match status" value="1"/>
</dbReference>
<feature type="region of interest" description="Disordered" evidence="2">
    <location>
        <begin position="13"/>
        <end position="89"/>
    </location>
</feature>
<feature type="domain" description="SAM" evidence="3">
    <location>
        <begin position="264"/>
        <end position="323"/>
    </location>
</feature>
<evidence type="ECO:0000259" key="3">
    <source>
        <dbReference type="PROSITE" id="PS50105"/>
    </source>
</evidence>
<sequence length="323" mass="36612">MSRPRVTITLGRSGQVVQRPASIPDERHSDQIPLTSRKRPVRERLGSNVDNTSSYDHQNNLKRQRRDQRSWKYPHDNNKDGNALQFSNGKVDVQDLRMKLLRKKPSRGFQSGNWRQSGLRDLRERLSSRTRSQSTTTTISRRLSLVNRSEHMLSSRTRNASQRTSPSRNIDASRRMSVPRSMNASRHTSSPRTMDASRYTSTARPIDASRYTSTARSIDASEHASLSVKVNSSTRPIETKQSVLRPHAPGSTTNKNAYPGEELTVASLLQSLGLSKYVIIFQAEEVDMTILRHMRDDDLKELGIPMGPRKKILLALLSNSRRG</sequence>
<feature type="compositionally biased region" description="Basic and acidic residues" evidence="2">
    <location>
        <begin position="67"/>
        <end position="79"/>
    </location>
</feature>
<evidence type="ECO:0000256" key="1">
    <source>
        <dbReference type="ARBA" id="ARBA00022737"/>
    </source>
</evidence>
<protein>
    <recommendedName>
        <fullName evidence="3">SAM domain-containing protein</fullName>
    </recommendedName>
</protein>
<feature type="region of interest" description="Disordered" evidence="2">
    <location>
        <begin position="107"/>
        <end position="257"/>
    </location>
</feature>
<feature type="compositionally biased region" description="Polar residues" evidence="2">
    <location>
        <begin position="154"/>
        <end position="170"/>
    </location>
</feature>
<dbReference type="PROSITE" id="PS50105">
    <property type="entry name" value="SAM_DOMAIN"/>
    <property type="match status" value="1"/>
</dbReference>
<feature type="compositionally biased region" description="Polar residues" evidence="2">
    <location>
        <begin position="48"/>
        <end position="58"/>
    </location>
</feature>
<dbReference type="EMBL" id="EF678457">
    <property type="protein sequence ID" value="ABR18212.1"/>
    <property type="molecule type" value="mRNA"/>
</dbReference>
<feature type="compositionally biased region" description="Basic and acidic residues" evidence="2">
    <location>
        <begin position="118"/>
        <end position="127"/>
    </location>
</feature>
<name>B8LRD2_PICSI</name>
<dbReference type="SUPFAM" id="SSF47769">
    <property type="entry name" value="SAM/Pointed domain"/>
    <property type="match status" value="1"/>
</dbReference>
<accession>B8LRD2</accession>
<evidence type="ECO:0000313" key="4">
    <source>
        <dbReference type="EMBL" id="ABR18212.1"/>
    </source>
</evidence>
<dbReference type="SMART" id="SM00454">
    <property type="entry name" value="SAM"/>
    <property type="match status" value="1"/>
</dbReference>
<feature type="compositionally biased region" description="Polar residues" evidence="2">
    <location>
        <begin position="228"/>
        <end position="242"/>
    </location>
</feature>
<dbReference type="Pfam" id="PF00536">
    <property type="entry name" value="SAM_1"/>
    <property type="match status" value="1"/>
</dbReference>
<feature type="compositionally biased region" description="Low complexity" evidence="2">
    <location>
        <begin position="129"/>
        <end position="145"/>
    </location>
</feature>